<sequence>MSTNKKEKKEKDNDLVELHIESTNPSDSNREIPIDTSEKLSLLIESVARNACLPRIHNVEREPLDAKNIEPFAKTVEKSLTILDVILDRFTRKQIKAIKHLDPLEKCAVMNLLLLCGEHQHIFVEWKCDQPYEDKWVKEVNQLVNKSSPWITEETYRLSLEILMKLETMTRRTVRELITLYGELCLKKLSKQGATATLWSQHVATTHCYLWILVNIDATHLFSHIKELKSMDLICALLTHHSSEYKLEALRACLCLMSKLSDEDISLLFESEKLIRKLKSTLYHSDTSLILPATHCIIKYMTARRNLRPNRNDAMLVEYEWGLIDELREILIPFIETTEQTAYIDAFSVMIGFTRICTLRWHYPIMQIIEKAIPRVNIYSSILHLFETYLLNTWPYIRNFSEQYCTFLFKILMESETEEQQEGVYKCFYLIKHQCDKQDDRLQTFLSNVRAQVKNKKIAKLIDHEFDEKQYEAKYFSFDQQEDETKIL</sequence>
<dbReference type="EMBL" id="HBUF01177412">
    <property type="protein sequence ID" value="CAG6654339.1"/>
    <property type="molecule type" value="Transcribed_RNA"/>
</dbReference>
<reference evidence="1" key="1">
    <citation type="submission" date="2021-05" db="EMBL/GenBank/DDBJ databases">
        <authorList>
            <person name="Alioto T."/>
            <person name="Alioto T."/>
            <person name="Gomez Garrido J."/>
        </authorList>
    </citation>
    <scope>NUCLEOTIDE SEQUENCE</scope>
</reference>
<protein>
    <submittedName>
        <fullName evidence="1">Uncharacterized protein</fullName>
    </submittedName>
</protein>
<dbReference type="AlphaFoldDB" id="A0A8D8RMV5"/>
<dbReference type="InterPro" id="IPR016024">
    <property type="entry name" value="ARM-type_fold"/>
</dbReference>
<evidence type="ECO:0000313" key="1">
    <source>
        <dbReference type="EMBL" id="CAG6654339.1"/>
    </source>
</evidence>
<accession>A0A8D8RMV5</accession>
<proteinExistence type="predicted"/>
<dbReference type="SUPFAM" id="SSF48371">
    <property type="entry name" value="ARM repeat"/>
    <property type="match status" value="1"/>
</dbReference>
<organism evidence="1">
    <name type="scientific">Cacopsylla melanoneura</name>
    <dbReference type="NCBI Taxonomy" id="428564"/>
    <lineage>
        <taxon>Eukaryota</taxon>
        <taxon>Metazoa</taxon>
        <taxon>Ecdysozoa</taxon>
        <taxon>Arthropoda</taxon>
        <taxon>Hexapoda</taxon>
        <taxon>Insecta</taxon>
        <taxon>Pterygota</taxon>
        <taxon>Neoptera</taxon>
        <taxon>Paraneoptera</taxon>
        <taxon>Hemiptera</taxon>
        <taxon>Sternorrhyncha</taxon>
        <taxon>Psylloidea</taxon>
        <taxon>Psyllidae</taxon>
        <taxon>Psyllinae</taxon>
        <taxon>Cacopsylla</taxon>
    </lineage>
</organism>
<name>A0A8D8RMV5_9HEMI</name>